<gene>
    <name evidence="2" type="ORF">JCM16775_1708</name>
</gene>
<dbReference type="AlphaFoldDB" id="A0A510JIA6"/>
<evidence type="ECO:0000313" key="3">
    <source>
        <dbReference type="Proteomes" id="UP000321892"/>
    </source>
</evidence>
<dbReference type="PROSITE" id="PS51257">
    <property type="entry name" value="PROKAR_LIPOPROTEIN"/>
    <property type="match status" value="1"/>
</dbReference>
<dbReference type="EMBL" id="AP019823">
    <property type="protein sequence ID" value="BBM38997.1"/>
    <property type="molecule type" value="Genomic_DNA"/>
</dbReference>
<feature type="signal peptide" evidence="1">
    <location>
        <begin position="1"/>
        <end position="21"/>
    </location>
</feature>
<accession>A0A510JIA6</accession>
<organism evidence="2 3">
    <name type="scientific">Leptotrichia hofstadii</name>
    <dbReference type="NCBI Taxonomy" id="157688"/>
    <lineage>
        <taxon>Bacteria</taxon>
        <taxon>Fusobacteriati</taxon>
        <taxon>Fusobacteriota</taxon>
        <taxon>Fusobacteriia</taxon>
        <taxon>Fusobacteriales</taxon>
        <taxon>Leptotrichiaceae</taxon>
        <taxon>Leptotrichia</taxon>
    </lineage>
</organism>
<dbReference type="Proteomes" id="UP000321892">
    <property type="component" value="Chromosome"/>
</dbReference>
<sequence length="211" mass="24393">MRKIKFLLATMFAALFFTACGNKYSVENLKKNDKLLKETAVKCKEKNDEKICKNVDKAQSELAQENWKKVKPEIKAKFDKFTKDIMAGNYATVINEIPEKYLKYVAEKNSTSVEELKKMMTEILKIVQTELKIENVVYDVDAAKIGRTSAGRNYAIISSVTTVAADNQKVDRKQDSLVFEDENKWYIMNLDENTLKYAKKVYPDFEEIKVR</sequence>
<keyword evidence="3" id="KW-1185">Reference proteome</keyword>
<feature type="chain" id="PRO_5022190413" description="Lipoprotein" evidence="1">
    <location>
        <begin position="22"/>
        <end position="211"/>
    </location>
</feature>
<keyword evidence="1" id="KW-0732">Signal</keyword>
<proteinExistence type="predicted"/>
<dbReference type="OrthoDB" id="5691059at2"/>
<evidence type="ECO:0000256" key="1">
    <source>
        <dbReference type="SAM" id="SignalP"/>
    </source>
</evidence>
<reference evidence="2 3" key="1">
    <citation type="submission" date="2019-07" db="EMBL/GenBank/DDBJ databases">
        <title>Complete Genome Sequence of Leptotrichia hofstadii Strain JCM16775.</title>
        <authorList>
            <person name="Watanabe S."/>
            <person name="Cui L."/>
        </authorList>
    </citation>
    <scope>NUCLEOTIDE SEQUENCE [LARGE SCALE GENOMIC DNA]</scope>
    <source>
        <strain evidence="2 3">JCM16775</strain>
    </source>
</reference>
<protein>
    <recommendedName>
        <fullName evidence="4">Lipoprotein</fullName>
    </recommendedName>
</protein>
<dbReference type="KEGG" id="lhf:JCM16775_1708"/>
<name>A0A510JIA6_9FUSO</name>
<dbReference type="RefSeq" id="WP_036087865.1">
    <property type="nucleotide sequence ID" value="NZ_AP019823.1"/>
</dbReference>
<evidence type="ECO:0008006" key="4">
    <source>
        <dbReference type="Google" id="ProtNLM"/>
    </source>
</evidence>
<dbReference type="InterPro" id="IPR047937">
    <property type="entry name" value="Eex_IncN-like"/>
</dbReference>
<dbReference type="NCBIfam" id="NF033894">
    <property type="entry name" value="Eex_IncN"/>
    <property type="match status" value="1"/>
</dbReference>
<evidence type="ECO:0000313" key="2">
    <source>
        <dbReference type="EMBL" id="BBM38997.1"/>
    </source>
</evidence>